<dbReference type="EMBL" id="JAECZB010000012">
    <property type="protein sequence ID" value="MBH8552320.1"/>
    <property type="molecule type" value="Genomic_DNA"/>
</dbReference>
<name>A0A8J7KYA1_9CYAN</name>
<evidence type="ECO:0000256" key="4">
    <source>
        <dbReference type="SAM" id="Phobius"/>
    </source>
</evidence>
<organism evidence="6 7">
    <name type="scientific">Atlanticothrix silvestris CENA357</name>
    <dbReference type="NCBI Taxonomy" id="1725252"/>
    <lineage>
        <taxon>Bacteria</taxon>
        <taxon>Bacillati</taxon>
        <taxon>Cyanobacteriota</taxon>
        <taxon>Cyanophyceae</taxon>
        <taxon>Nostocales</taxon>
        <taxon>Nodulariaceae</taxon>
        <taxon>Atlanticothrix</taxon>
        <taxon>Atlanticothrix silvestris</taxon>
    </lineage>
</organism>
<proteinExistence type="predicted"/>
<keyword evidence="4" id="KW-0812">Transmembrane</keyword>
<dbReference type="Gene3D" id="2.40.50.100">
    <property type="match status" value="1"/>
</dbReference>
<dbReference type="InterPro" id="IPR014315">
    <property type="entry name" value="ABC_heterocyst_DevB"/>
</dbReference>
<gene>
    <name evidence="6" type="ORF">I8751_08020</name>
</gene>
<feature type="transmembrane region" description="Helical" evidence="4">
    <location>
        <begin position="12"/>
        <end position="33"/>
    </location>
</feature>
<protein>
    <submittedName>
        <fullName evidence="6">ABC exporter membrane fusion protein</fullName>
    </submittedName>
</protein>
<dbReference type="GO" id="GO:0030313">
    <property type="term" value="C:cell envelope"/>
    <property type="evidence" value="ECO:0007669"/>
    <property type="project" value="UniProtKB-SubCell"/>
</dbReference>
<dbReference type="NCBIfam" id="TIGR02971">
    <property type="entry name" value="heterocyst_DevB"/>
    <property type="match status" value="1"/>
</dbReference>
<keyword evidence="4" id="KW-0472">Membrane</keyword>
<dbReference type="PANTHER" id="PTHR32347:SF27">
    <property type="entry name" value="RND EFFLUX PUMP MEMBRANE FUSION PROTEIN BARREL-SANDWICH DOMAIN-CONTAINING PROTEIN"/>
    <property type="match status" value="1"/>
</dbReference>
<evidence type="ECO:0000256" key="2">
    <source>
        <dbReference type="ARBA" id="ARBA00023054"/>
    </source>
</evidence>
<dbReference type="Gene3D" id="1.10.287.470">
    <property type="entry name" value="Helix hairpin bin"/>
    <property type="match status" value="1"/>
</dbReference>
<feature type="domain" description="Multidrug resistance protein MdtA-like alpha-helical hairpin" evidence="5">
    <location>
        <begin position="179"/>
        <end position="235"/>
    </location>
</feature>
<dbReference type="PRINTS" id="PR01490">
    <property type="entry name" value="RTXTOXIND"/>
</dbReference>
<feature type="coiled-coil region" evidence="3">
    <location>
        <begin position="106"/>
        <end position="133"/>
    </location>
</feature>
<evidence type="ECO:0000313" key="7">
    <source>
        <dbReference type="Proteomes" id="UP000599391"/>
    </source>
</evidence>
<evidence type="ECO:0000256" key="3">
    <source>
        <dbReference type="SAM" id="Coils"/>
    </source>
</evidence>
<feature type="coiled-coil region" evidence="3">
    <location>
        <begin position="175"/>
        <end position="240"/>
    </location>
</feature>
<evidence type="ECO:0000313" key="6">
    <source>
        <dbReference type="EMBL" id="MBH8552320.1"/>
    </source>
</evidence>
<keyword evidence="7" id="KW-1185">Reference proteome</keyword>
<evidence type="ECO:0000259" key="5">
    <source>
        <dbReference type="Pfam" id="PF25876"/>
    </source>
</evidence>
<evidence type="ECO:0000256" key="1">
    <source>
        <dbReference type="ARBA" id="ARBA00004196"/>
    </source>
</evidence>
<accession>A0A8J7KYA1</accession>
<dbReference type="InterPro" id="IPR050465">
    <property type="entry name" value="UPF0194_transport"/>
</dbReference>
<keyword evidence="4" id="KW-1133">Transmembrane helix</keyword>
<sequence>MSQRLLLKPTNKGLLALIIAATAMTGGIVVYGISQFGQVEQTASSEPIPTTPVRPKVTALGRLEPEAEVISLSAPLALDGDRVAQILVKEGERVQAGQVVAILDSRDRLQTAVVQAQQQIKVAQAKLAQVEAGAKTGEIQAQQANIERIQAQSRGDKTAQKEAISRIEAQWEGDKIAQEATIKKLEAELKNAEAEYQRYQQLYSQGAVSNSLYDSKGLTVETAKQQLDEAKAVLNRINTTASKQLAEAKAEFARTQATGNKQVTQAQATLTSITEVRPVDVEAAKTEVENAIATLKRTQTELIGADIKAPMAGQIIKIHTRVGEKISDAGIVDLAQTDQMMAVAEVYQTDIGKVKLGHPAVITSQAFPGELRGTVDHIGLLVKRQNVFSNQPGENLDSRVVEVKIRLTPEGSKRVAGFTNLQVQTAIEL</sequence>
<dbReference type="AlphaFoldDB" id="A0A8J7KYA1"/>
<comment type="subcellular location">
    <subcellularLocation>
        <location evidence="1">Cell envelope</location>
    </subcellularLocation>
</comment>
<dbReference type="InterPro" id="IPR058624">
    <property type="entry name" value="MdtA-like_HH"/>
</dbReference>
<dbReference type="Pfam" id="PF25876">
    <property type="entry name" value="HH_MFP_RND"/>
    <property type="match status" value="1"/>
</dbReference>
<dbReference type="PANTHER" id="PTHR32347">
    <property type="entry name" value="EFFLUX SYSTEM COMPONENT YKNX-RELATED"/>
    <property type="match status" value="1"/>
</dbReference>
<dbReference type="Proteomes" id="UP000599391">
    <property type="component" value="Unassembled WGS sequence"/>
</dbReference>
<dbReference type="Gene3D" id="2.40.30.170">
    <property type="match status" value="1"/>
</dbReference>
<dbReference type="SUPFAM" id="SSF111369">
    <property type="entry name" value="HlyD-like secretion proteins"/>
    <property type="match status" value="2"/>
</dbReference>
<reference evidence="6 7" key="1">
    <citation type="journal article" date="2021" name="Int. J. Syst. Evol. Microbiol.">
        <title>Amazonocrinis nigriterrae gen. nov., sp. nov., Atlanticothrix silvestris gen. nov., sp. nov. and Dendronalium phyllosphericum gen. nov., sp. nov., nostocacean cyanobacteria from Brazilian environments.</title>
        <authorList>
            <person name="Alvarenga D.O."/>
            <person name="Andreote A.P.D."/>
            <person name="Branco L.H.Z."/>
            <person name="Delbaje E."/>
            <person name="Cruz R.B."/>
            <person name="Varani A.M."/>
            <person name="Fiore M.F."/>
        </authorList>
    </citation>
    <scope>NUCLEOTIDE SEQUENCE [LARGE SCALE GENOMIC DNA]</scope>
    <source>
        <strain evidence="6 7">CENA357</strain>
    </source>
</reference>
<keyword evidence="2 3" id="KW-0175">Coiled coil</keyword>
<comment type="caution">
    <text evidence="6">The sequence shown here is derived from an EMBL/GenBank/DDBJ whole genome shotgun (WGS) entry which is preliminary data.</text>
</comment>
<dbReference type="RefSeq" id="WP_214438633.1">
    <property type="nucleotide sequence ID" value="NZ_JAECZB010000012.1"/>
</dbReference>